<dbReference type="Proteomes" id="UP000245912">
    <property type="component" value="Unassembled WGS sequence"/>
</dbReference>
<dbReference type="EMBL" id="QDLQ01000001">
    <property type="protein sequence ID" value="PVJ00921.1"/>
    <property type="molecule type" value="Genomic_DNA"/>
</dbReference>
<dbReference type="GO" id="GO:0004519">
    <property type="term" value="F:endonuclease activity"/>
    <property type="evidence" value="ECO:0007669"/>
    <property type="project" value="UniProtKB-KW"/>
</dbReference>
<reference evidence="1 2" key="1">
    <citation type="submission" date="2018-04" db="EMBL/GenBank/DDBJ databases">
        <title>Serotype diversity and antimicrobial resistance among Salmonella enterica isolated from patients at an equine referral hospital.</title>
        <authorList>
            <person name="Leon I.M."/>
            <person name="Lawhon S.D."/>
            <person name="Norman K.N."/>
            <person name="Threadgill D.S."/>
            <person name="Ohta N."/>
            <person name="Vinasco J."/>
            <person name="Scott H.M."/>
        </authorList>
    </citation>
    <scope>NUCLEOTIDE SEQUENCE [LARGE SCALE GENOMIC DNA]</scope>
    <source>
        <strain evidence="1 2">235</strain>
    </source>
</reference>
<protein>
    <submittedName>
        <fullName evidence="1">HNH endonuclease</fullName>
    </submittedName>
</protein>
<keyword evidence="1" id="KW-0378">Hydrolase</keyword>
<name>A0A2T8TGX6_SALER</name>
<proteinExistence type="predicted"/>
<sequence length="308" mass="36514">MVAKLHLPEYNSIEVLRTVISEREKYKDFYENLTDDWIEHVDNYLEHHGNPQIIRPFELKSYISKKEVNEEEKKTTNDNKHIPALERLVLKRRKSLVNLYFPNNDKTPYVILDKLRRGHNLLFCPCCGEPGKPTTLDHYLPKTAYPELAIVIANLTPMCNECQQNKSSDYHDENGNKIYIHPYFDSIEQVNLSINIEPPYATPTFELIILEDEDDNELYELLRRHINGVNFVERFDEFCRNEYMQLLRAMSLERQDAQPDRASRIVFRFKRKYEGQSPNRWEAIFYRGILNNTDLLDYLDNSSLPSFT</sequence>
<accession>A0A2T8TGX6</accession>
<keyword evidence="1" id="KW-0540">Nuclease</keyword>
<evidence type="ECO:0000313" key="1">
    <source>
        <dbReference type="EMBL" id="PVJ00921.1"/>
    </source>
</evidence>
<comment type="caution">
    <text evidence="1">The sequence shown here is derived from an EMBL/GenBank/DDBJ whole genome shotgun (WGS) entry which is preliminary data.</text>
</comment>
<dbReference type="AlphaFoldDB" id="A0A2T8TGX6"/>
<gene>
    <name evidence="1" type="ORF">C4860_01550</name>
</gene>
<organism evidence="1 2">
    <name type="scientific">Salmonella enterica</name>
    <name type="common">Salmonella choleraesuis</name>
    <dbReference type="NCBI Taxonomy" id="28901"/>
    <lineage>
        <taxon>Bacteria</taxon>
        <taxon>Pseudomonadati</taxon>
        <taxon>Pseudomonadota</taxon>
        <taxon>Gammaproteobacteria</taxon>
        <taxon>Enterobacterales</taxon>
        <taxon>Enterobacteriaceae</taxon>
        <taxon>Salmonella</taxon>
    </lineage>
</organism>
<evidence type="ECO:0000313" key="2">
    <source>
        <dbReference type="Proteomes" id="UP000245912"/>
    </source>
</evidence>
<keyword evidence="1" id="KW-0255">Endonuclease</keyword>
<dbReference type="Gene3D" id="1.10.30.50">
    <property type="match status" value="1"/>
</dbReference>